<evidence type="ECO:0000313" key="1">
    <source>
        <dbReference type="EMBL" id="GMN75751.1"/>
    </source>
</evidence>
<name>A0AA88EJB9_FICCA</name>
<organism evidence="4 5">
    <name type="scientific">Ficus carica</name>
    <name type="common">Common fig</name>
    <dbReference type="NCBI Taxonomy" id="3494"/>
    <lineage>
        <taxon>Eukaryota</taxon>
        <taxon>Viridiplantae</taxon>
        <taxon>Streptophyta</taxon>
        <taxon>Embryophyta</taxon>
        <taxon>Tracheophyta</taxon>
        <taxon>Spermatophyta</taxon>
        <taxon>Magnoliopsida</taxon>
        <taxon>eudicotyledons</taxon>
        <taxon>Gunneridae</taxon>
        <taxon>Pentapetalae</taxon>
        <taxon>rosids</taxon>
        <taxon>fabids</taxon>
        <taxon>Rosales</taxon>
        <taxon>Moraceae</taxon>
        <taxon>Ficeae</taxon>
        <taxon>Ficus</taxon>
    </lineage>
</organism>
<reference evidence="4" key="1">
    <citation type="submission" date="2023-07" db="EMBL/GenBank/DDBJ databases">
        <title>draft genome sequence of fig (Ficus carica).</title>
        <authorList>
            <person name="Takahashi T."/>
            <person name="Nishimura K."/>
        </authorList>
    </citation>
    <scope>NUCLEOTIDE SEQUENCE</scope>
</reference>
<evidence type="ECO:0000313" key="4">
    <source>
        <dbReference type="EMBL" id="GMN75758.1"/>
    </source>
</evidence>
<comment type="caution">
    <text evidence="4">The sequence shown here is derived from an EMBL/GenBank/DDBJ whole genome shotgun (WGS) entry which is preliminary data.</text>
</comment>
<gene>
    <name evidence="1" type="ORF">TIFTF001_056477</name>
    <name evidence="2" type="ORF">TIFTF001_056478</name>
    <name evidence="3" type="ORF">TIFTF001_056479</name>
    <name evidence="4" type="ORF">TIFTF001_056480</name>
</gene>
<keyword evidence="5" id="KW-1185">Reference proteome</keyword>
<sequence length="114" mass="12419">MKPTDGVKMANWQPWIETDMASKLFSDHRANNCDHVPMGCRKFLTDRNPQLCNGGQTIAVGEREKSSAATSSLIAPPQPLAGKIYCSAGDANLASAPHDGASFFSLDESHEWQR</sequence>
<accession>A0AA88EJB9</accession>
<dbReference type="AlphaFoldDB" id="A0AA88EJB9"/>
<dbReference type="EMBL" id="BTGU01020873">
    <property type="protein sequence ID" value="GMN75754.1"/>
    <property type="molecule type" value="Genomic_DNA"/>
</dbReference>
<evidence type="ECO:0000313" key="2">
    <source>
        <dbReference type="EMBL" id="GMN75754.1"/>
    </source>
</evidence>
<proteinExistence type="predicted"/>
<dbReference type="EMBL" id="BTGU01020872">
    <property type="protein sequence ID" value="GMN75751.1"/>
    <property type="molecule type" value="Genomic_DNA"/>
</dbReference>
<evidence type="ECO:0000313" key="5">
    <source>
        <dbReference type="Proteomes" id="UP001187192"/>
    </source>
</evidence>
<evidence type="ECO:0000313" key="3">
    <source>
        <dbReference type="EMBL" id="GMN75756.1"/>
    </source>
</evidence>
<dbReference type="EMBL" id="BTGU01020875">
    <property type="protein sequence ID" value="GMN75758.1"/>
    <property type="molecule type" value="Genomic_DNA"/>
</dbReference>
<dbReference type="Proteomes" id="UP001187192">
    <property type="component" value="Unassembled WGS sequence"/>
</dbReference>
<protein>
    <submittedName>
        <fullName evidence="4">Uncharacterized protein</fullName>
    </submittedName>
</protein>
<dbReference type="EMBL" id="BTGU01020874">
    <property type="protein sequence ID" value="GMN75756.1"/>
    <property type="molecule type" value="Genomic_DNA"/>
</dbReference>